<reference evidence="2 3" key="1">
    <citation type="submission" date="2015-10" db="EMBL/GenBank/DDBJ databases">
        <title>Full genome of DAOMC 229536 Phialocephala scopiformis, a fungal endophyte of spruce producing the potent anti-insectan compound rugulosin.</title>
        <authorList>
            <consortium name="DOE Joint Genome Institute"/>
            <person name="Walker A.K."/>
            <person name="Frasz S.L."/>
            <person name="Seifert K.A."/>
            <person name="Miller J.D."/>
            <person name="Mondo S.J."/>
            <person name="Labutti K."/>
            <person name="Lipzen A."/>
            <person name="Dockter R."/>
            <person name="Kennedy M."/>
            <person name="Grigoriev I.V."/>
            <person name="Spatafora J.W."/>
        </authorList>
    </citation>
    <scope>NUCLEOTIDE SEQUENCE [LARGE SCALE GENOMIC DNA]</scope>
    <source>
        <strain evidence="2 3">CBS 120377</strain>
    </source>
</reference>
<dbReference type="OrthoDB" id="3505129at2759"/>
<protein>
    <submittedName>
        <fullName evidence="2">Uncharacterized protein</fullName>
    </submittedName>
</protein>
<accession>A0A194X1B6</accession>
<dbReference type="GeneID" id="28821847"/>
<sequence length="167" mass="18079">MSSSAPKSSVPSGSIRGTVLGRDGGSVRSTAHLDPSVFSTRSLLTTPEDVKMASKMSQFKSMTPTQQKKQQSWFDGYAKDSKCCPENNEWVRADSGMICSEGGHGMTDEMIEEGLGAICAMPKGCKGDWSKRCGPYYQVADKGPKGEAMWKFNKGIKFPGVVPPKEK</sequence>
<feature type="compositionally biased region" description="Low complexity" evidence="1">
    <location>
        <begin position="1"/>
        <end position="14"/>
    </location>
</feature>
<dbReference type="Proteomes" id="UP000070700">
    <property type="component" value="Unassembled WGS sequence"/>
</dbReference>
<keyword evidence="3" id="KW-1185">Reference proteome</keyword>
<dbReference type="AlphaFoldDB" id="A0A194X1B6"/>
<feature type="region of interest" description="Disordered" evidence="1">
    <location>
        <begin position="1"/>
        <end position="40"/>
    </location>
</feature>
<gene>
    <name evidence="2" type="ORF">LY89DRAFT_650751</name>
</gene>
<proteinExistence type="predicted"/>
<dbReference type="EMBL" id="KQ947421">
    <property type="protein sequence ID" value="KUJ13764.1"/>
    <property type="molecule type" value="Genomic_DNA"/>
</dbReference>
<dbReference type="RefSeq" id="XP_018068119.1">
    <property type="nucleotide sequence ID" value="XM_018212121.1"/>
</dbReference>
<organism evidence="2 3">
    <name type="scientific">Mollisia scopiformis</name>
    <name type="common">Conifer needle endophyte fungus</name>
    <name type="synonym">Phialocephala scopiformis</name>
    <dbReference type="NCBI Taxonomy" id="149040"/>
    <lineage>
        <taxon>Eukaryota</taxon>
        <taxon>Fungi</taxon>
        <taxon>Dikarya</taxon>
        <taxon>Ascomycota</taxon>
        <taxon>Pezizomycotina</taxon>
        <taxon>Leotiomycetes</taxon>
        <taxon>Helotiales</taxon>
        <taxon>Mollisiaceae</taxon>
        <taxon>Mollisia</taxon>
    </lineage>
</organism>
<dbReference type="InParanoid" id="A0A194X1B6"/>
<evidence type="ECO:0000313" key="2">
    <source>
        <dbReference type="EMBL" id="KUJ13764.1"/>
    </source>
</evidence>
<evidence type="ECO:0000313" key="3">
    <source>
        <dbReference type="Proteomes" id="UP000070700"/>
    </source>
</evidence>
<dbReference type="KEGG" id="psco:LY89DRAFT_650751"/>
<name>A0A194X1B6_MOLSC</name>
<evidence type="ECO:0000256" key="1">
    <source>
        <dbReference type="SAM" id="MobiDB-lite"/>
    </source>
</evidence>